<keyword evidence="1" id="KW-0472">Membrane</keyword>
<dbReference type="KEGG" id="vg:75691734"/>
<sequence length="72" mass="8736">MKRDLLLVIPCVLIVLAIGFTFGIWYSDINKVQPYRDYYNATESFLDTLEHYDNWVDRFDPYEYYEAKENLK</sequence>
<evidence type="ECO:0000256" key="1">
    <source>
        <dbReference type="SAM" id="Phobius"/>
    </source>
</evidence>
<dbReference type="Proteomes" id="UP000827552">
    <property type="component" value="Segment"/>
</dbReference>
<reference evidence="2 3" key="1">
    <citation type="submission" date="2021-04" db="EMBL/GenBank/DDBJ databases">
        <authorList>
            <person name="Shkoporov A.N."/>
            <person name="Stockdale S.R."/>
            <person name="Guerin E."/>
            <person name="Ross R.P."/>
            <person name="Hill C."/>
        </authorList>
    </citation>
    <scope>NUCLEOTIDE SEQUENCE [LARGE SCALE GENOMIC DNA]</scope>
    <source>
        <strain evidence="3">cr44_1</strain>
    </source>
</reference>
<gene>
    <name evidence="2" type="primary">gp_20369</name>
</gene>
<dbReference type="EMBL" id="MZ130483">
    <property type="protein sequence ID" value="QWM89845.1"/>
    <property type="molecule type" value="Genomic_DNA"/>
</dbReference>
<evidence type="ECO:0000313" key="2">
    <source>
        <dbReference type="EMBL" id="QWM89845.1"/>
    </source>
</evidence>
<organism evidence="2 3">
    <name type="scientific">uncultured phage cr44_1</name>
    <dbReference type="NCBI Taxonomy" id="2986405"/>
    <lineage>
        <taxon>Viruses</taxon>
        <taxon>Duplodnaviria</taxon>
        <taxon>Heunggongvirae</taxon>
        <taxon>Uroviricota</taxon>
        <taxon>Caudoviricetes</taxon>
        <taxon>Crassvirales</taxon>
        <taxon>Steigviridae</taxon>
        <taxon>Asinivirinae</taxon>
        <taxon>Kahnovirus</taxon>
        <taxon>Kahnovirus copri</taxon>
    </lineage>
</organism>
<dbReference type="RefSeq" id="YP_010359417.1">
    <property type="nucleotide sequence ID" value="NC_062773.1"/>
</dbReference>
<keyword evidence="1" id="KW-0812">Transmembrane</keyword>
<dbReference type="GeneID" id="75691734"/>
<proteinExistence type="predicted"/>
<protein>
    <submittedName>
        <fullName evidence="2">Uncharacterized protein</fullName>
    </submittedName>
</protein>
<name>A0AAE7V2T0_9CAUD</name>
<feature type="transmembrane region" description="Helical" evidence="1">
    <location>
        <begin position="6"/>
        <end position="26"/>
    </location>
</feature>
<evidence type="ECO:0000313" key="3">
    <source>
        <dbReference type="Proteomes" id="UP000827552"/>
    </source>
</evidence>
<keyword evidence="3" id="KW-1185">Reference proteome</keyword>
<accession>A0AAE7V2T0</accession>
<keyword evidence="1" id="KW-1133">Transmembrane helix</keyword>